<organism evidence="1 2">
    <name type="scientific">Rhizobium acidisoli</name>
    <dbReference type="NCBI Taxonomy" id="1538158"/>
    <lineage>
        <taxon>Bacteria</taxon>
        <taxon>Pseudomonadati</taxon>
        <taxon>Pseudomonadota</taxon>
        <taxon>Alphaproteobacteria</taxon>
        <taxon>Hyphomicrobiales</taxon>
        <taxon>Rhizobiaceae</taxon>
        <taxon>Rhizobium/Agrobacterium group</taxon>
        <taxon>Rhizobium</taxon>
    </lineage>
</organism>
<name>A0AAE5TX14_9HYPH</name>
<dbReference type="KEGG" id="rad:CO657_11210"/>
<dbReference type="RefSeq" id="WP_128715544.1">
    <property type="nucleotide sequence ID" value="NZ_CP034998.1"/>
</dbReference>
<dbReference type="AlphaFoldDB" id="A0AAE5TX14"/>
<gene>
    <name evidence="1" type="ORF">CO657_11210</name>
</gene>
<accession>A0AAE5TX14</accession>
<evidence type="ECO:0000313" key="1">
    <source>
        <dbReference type="EMBL" id="QAS78601.1"/>
    </source>
</evidence>
<sequence>MTKRRRGKPSAAWMSDQAIDGTVITILVFTGHRVLAALRRWNKKTGVPNVTASLPKDCASHERLFDGITPGRASKSGANGSGRDLAHWGTGIDGYRGIS</sequence>
<dbReference type="Proteomes" id="UP000220927">
    <property type="component" value="Chromosome"/>
</dbReference>
<dbReference type="EMBL" id="CP034998">
    <property type="protein sequence ID" value="QAS78601.1"/>
    <property type="molecule type" value="Genomic_DNA"/>
</dbReference>
<keyword evidence="2" id="KW-1185">Reference proteome</keyword>
<protein>
    <submittedName>
        <fullName evidence="1">Uncharacterized protein</fullName>
    </submittedName>
</protein>
<evidence type="ECO:0000313" key="2">
    <source>
        <dbReference type="Proteomes" id="UP000220927"/>
    </source>
</evidence>
<reference evidence="1 2" key="1">
    <citation type="submission" date="2019-01" db="EMBL/GenBank/DDBJ databases">
        <title>Genomic insights into the origins and evolution of symbiotic genes in the Phaseolus vulgaris microsymbionts.</title>
        <authorList>
            <person name="Tong W."/>
        </authorList>
    </citation>
    <scope>NUCLEOTIDE SEQUENCE [LARGE SCALE GENOMIC DNA]</scope>
    <source>
        <strain evidence="1 2">FH23</strain>
    </source>
</reference>
<proteinExistence type="predicted"/>